<keyword evidence="8" id="KW-0949">S-adenosyl-L-methionine</keyword>
<dbReference type="Proteomes" id="UP000185860">
    <property type="component" value="Unassembled WGS sequence"/>
</dbReference>
<dbReference type="EMBL" id="MRCE01000047">
    <property type="protein sequence ID" value="OKH31718.1"/>
    <property type="molecule type" value="Genomic_DNA"/>
</dbReference>
<dbReference type="InterPro" id="IPR003358">
    <property type="entry name" value="tRNA_(Gua-N-7)_MeTrfase_Trmb"/>
</dbReference>
<dbReference type="PIRSF" id="PIRSF036428">
    <property type="entry name" value="CobL"/>
    <property type="match status" value="1"/>
</dbReference>
<keyword evidence="7" id="KW-0808">Transferase</keyword>
<evidence type="ECO:0000256" key="8">
    <source>
        <dbReference type="ARBA" id="ARBA00022691"/>
    </source>
</evidence>
<evidence type="ECO:0000256" key="2">
    <source>
        <dbReference type="ARBA" id="ARBA00003015"/>
    </source>
</evidence>
<evidence type="ECO:0000256" key="3">
    <source>
        <dbReference type="ARBA" id="ARBA00004953"/>
    </source>
</evidence>
<dbReference type="Gene3D" id="3.30.950.10">
    <property type="entry name" value="Methyltransferase, Cobalt-precorrin-4 Transmethylase, Domain 2"/>
    <property type="match status" value="1"/>
</dbReference>
<comment type="caution">
    <text evidence="11">The sequence shown here is derived from an EMBL/GenBank/DDBJ whole genome shotgun (WGS) entry which is preliminary data.</text>
</comment>
<evidence type="ECO:0000313" key="11">
    <source>
        <dbReference type="EMBL" id="OKH31718.1"/>
    </source>
</evidence>
<organism evidence="11 12">
    <name type="scientific">[Phormidium ambiguum] IAM M-71</name>
    <dbReference type="NCBI Taxonomy" id="454136"/>
    <lineage>
        <taxon>Bacteria</taxon>
        <taxon>Bacillati</taxon>
        <taxon>Cyanobacteriota</taxon>
        <taxon>Cyanophyceae</taxon>
        <taxon>Oscillatoriophycideae</taxon>
        <taxon>Aerosakkonematales</taxon>
        <taxon>Aerosakkonemataceae</taxon>
        <taxon>Floridanema</taxon>
    </lineage>
</organism>
<dbReference type="InterPro" id="IPR014777">
    <property type="entry name" value="4pyrrole_Mease_sub1"/>
</dbReference>
<dbReference type="Pfam" id="PF00590">
    <property type="entry name" value="TP_methylase"/>
    <property type="match status" value="1"/>
</dbReference>
<evidence type="ECO:0000256" key="5">
    <source>
        <dbReference type="ARBA" id="ARBA00022573"/>
    </source>
</evidence>
<protein>
    <recommendedName>
        <fullName evidence="4">tRNA (guanine(46)-N(7))-methyltransferase</fullName>
        <ecNumber evidence="4">2.1.1.33</ecNumber>
    </recommendedName>
</protein>
<dbReference type="UniPathway" id="UPA00148"/>
<dbReference type="InterPro" id="IPR035996">
    <property type="entry name" value="4pyrrol_Methylase_sf"/>
</dbReference>
<comment type="pathway">
    <text evidence="3">Cofactor biosynthesis; adenosylcobalamin biosynthesis.</text>
</comment>
<dbReference type="InterPro" id="IPR029063">
    <property type="entry name" value="SAM-dependent_MTases_sf"/>
</dbReference>
<evidence type="ECO:0000256" key="6">
    <source>
        <dbReference type="ARBA" id="ARBA00022603"/>
    </source>
</evidence>
<dbReference type="NCBIfam" id="TIGR02467">
    <property type="entry name" value="CbiE"/>
    <property type="match status" value="1"/>
</dbReference>
<keyword evidence="5" id="KW-0169">Cobalamin biosynthesis</keyword>
<dbReference type="InterPro" id="IPR006365">
    <property type="entry name" value="Cbl_synth_CobL"/>
</dbReference>
<dbReference type="PANTHER" id="PTHR43182:SF1">
    <property type="entry name" value="COBALT-PRECORRIN-7 C(5)-METHYLTRANSFERASE"/>
    <property type="match status" value="1"/>
</dbReference>
<proteinExistence type="predicted"/>
<dbReference type="InterPro" id="IPR014776">
    <property type="entry name" value="4pyrrole_Mease_sub2"/>
</dbReference>
<dbReference type="EC" id="2.1.1.33" evidence="4"/>
<dbReference type="InterPro" id="IPR012818">
    <property type="entry name" value="CbiE"/>
</dbReference>
<dbReference type="NCBIfam" id="TIGR02469">
    <property type="entry name" value="CbiT"/>
    <property type="match status" value="1"/>
</dbReference>
<dbReference type="Gene3D" id="3.40.1010.10">
    <property type="entry name" value="Cobalt-precorrin-4 Transmethylase, Domain 1"/>
    <property type="match status" value="1"/>
</dbReference>
<keyword evidence="9" id="KW-0819">tRNA processing</keyword>
<dbReference type="CDD" id="cd02440">
    <property type="entry name" value="AdoMet_MTases"/>
    <property type="match status" value="1"/>
</dbReference>
<dbReference type="InterPro" id="IPR014008">
    <property type="entry name" value="Cbl_synth_MTase_CbiT"/>
</dbReference>
<dbReference type="GO" id="GO:0009236">
    <property type="term" value="P:cobalamin biosynthetic process"/>
    <property type="evidence" value="ECO:0007669"/>
    <property type="project" value="UniProtKB-UniPathway"/>
</dbReference>
<evidence type="ECO:0000259" key="10">
    <source>
        <dbReference type="Pfam" id="PF00590"/>
    </source>
</evidence>
<evidence type="ECO:0000256" key="9">
    <source>
        <dbReference type="ARBA" id="ARBA00022694"/>
    </source>
</evidence>
<dbReference type="InterPro" id="IPR000878">
    <property type="entry name" value="4pyrrol_Mease"/>
</dbReference>
<dbReference type="CDD" id="cd11644">
    <property type="entry name" value="Precorrin-6Y-MT"/>
    <property type="match status" value="1"/>
</dbReference>
<dbReference type="GO" id="GO:0032259">
    <property type="term" value="P:methylation"/>
    <property type="evidence" value="ECO:0007669"/>
    <property type="project" value="UniProtKB-KW"/>
</dbReference>
<comment type="catalytic activity">
    <reaction evidence="1">
        <text>guanosine(46) in tRNA + S-adenosyl-L-methionine = N(7)-methylguanosine(46) in tRNA + S-adenosyl-L-homocysteine</text>
        <dbReference type="Rhea" id="RHEA:42708"/>
        <dbReference type="Rhea" id="RHEA-COMP:10188"/>
        <dbReference type="Rhea" id="RHEA-COMP:10189"/>
        <dbReference type="ChEBI" id="CHEBI:57856"/>
        <dbReference type="ChEBI" id="CHEBI:59789"/>
        <dbReference type="ChEBI" id="CHEBI:74269"/>
        <dbReference type="ChEBI" id="CHEBI:74480"/>
        <dbReference type="EC" id="2.1.1.33"/>
    </reaction>
</comment>
<evidence type="ECO:0000313" key="12">
    <source>
        <dbReference type="Proteomes" id="UP000185860"/>
    </source>
</evidence>
<dbReference type="PANTHER" id="PTHR43182">
    <property type="entry name" value="COBALT-PRECORRIN-6B C(15)-METHYLTRANSFERASE (DECARBOXYLATING)"/>
    <property type="match status" value="1"/>
</dbReference>
<dbReference type="STRING" id="454136.NIES2119_28140"/>
<keyword evidence="6" id="KW-0489">Methyltransferase</keyword>
<dbReference type="OrthoDB" id="9780707at2"/>
<reference evidence="11 12" key="1">
    <citation type="submission" date="2016-11" db="EMBL/GenBank/DDBJ databases">
        <title>Draft Genome Sequences of Nine Cyanobacterial Strains from Diverse Habitats.</title>
        <authorList>
            <person name="Zhu T."/>
            <person name="Hou S."/>
            <person name="Lu X."/>
            <person name="Hess W.R."/>
        </authorList>
    </citation>
    <scope>NUCLEOTIDE SEQUENCE [LARGE SCALE GENOMIC DNA]</scope>
    <source>
        <strain evidence="11 12">IAM M-71</strain>
    </source>
</reference>
<dbReference type="Gene3D" id="3.40.50.150">
    <property type="entry name" value="Vaccinia Virus protein VP39"/>
    <property type="match status" value="1"/>
</dbReference>
<evidence type="ECO:0000256" key="4">
    <source>
        <dbReference type="ARBA" id="ARBA00011977"/>
    </source>
</evidence>
<evidence type="ECO:0000256" key="1">
    <source>
        <dbReference type="ARBA" id="ARBA00000142"/>
    </source>
</evidence>
<sequence>MTVHVVGIGLDGASGLREEVRQIIAQATVLVGSDRHLNYFPEYCGDRIILKDIKATMRAIRDRLETDLVIVVLVTGDPLFFGLGRLLLAELPKEKLTFHPHLSAIQLAFNRIKIPWQDAKVVSVHGRCWDQLTQTLQQGAEKIAILTDDHHNPAAIARLLQSLDLANTYQLWICENLGGLDERVGCWPLAAISTQRFAPLNVVVLLRQTEASQEETNFANLPLLGLPDSSFLSYSDRPGLITKREIRLLVLGELALKPGQIIWDIGAGTGSVAIEIARLFPSSTVYAIEKTAAGISLIEQNCQRFGISNVVSIHGTAPEILHHLPSPDRIFIGGSGGNLKEILRFAGAQLHPQGVLVLALATLEHLTLATQWVGDKGWEHHLLQAQLMRSVAVGSLTRFSPLNPVTILSIKKRSLG</sequence>
<dbReference type="GO" id="GO:0008276">
    <property type="term" value="F:protein methyltransferase activity"/>
    <property type="evidence" value="ECO:0007669"/>
    <property type="project" value="InterPro"/>
</dbReference>
<dbReference type="RefSeq" id="WP_073596805.1">
    <property type="nucleotide sequence ID" value="NZ_MRCE01000047.1"/>
</dbReference>
<dbReference type="SUPFAM" id="SSF53335">
    <property type="entry name" value="S-adenosyl-L-methionine-dependent methyltransferases"/>
    <property type="match status" value="1"/>
</dbReference>
<dbReference type="InterPro" id="IPR050714">
    <property type="entry name" value="Cobalamin_biosynth_MTase"/>
</dbReference>
<dbReference type="AlphaFoldDB" id="A0A1U7I5Y5"/>
<feature type="domain" description="Tetrapyrrole methylase" evidence="10">
    <location>
        <begin position="2"/>
        <end position="190"/>
    </location>
</feature>
<evidence type="ECO:0000256" key="7">
    <source>
        <dbReference type="ARBA" id="ARBA00022679"/>
    </source>
</evidence>
<accession>A0A1U7I5Y5</accession>
<dbReference type="Pfam" id="PF02390">
    <property type="entry name" value="Methyltransf_4"/>
    <property type="match status" value="1"/>
</dbReference>
<name>A0A1U7I5Y5_9CYAN</name>
<gene>
    <name evidence="11" type="ORF">NIES2119_28140</name>
</gene>
<comment type="function">
    <text evidence="2">Catalyzes the formation of N(7)-methylguanine at position 46 (m7G46) in tRNA.</text>
</comment>
<dbReference type="SUPFAM" id="SSF53790">
    <property type="entry name" value="Tetrapyrrole methylase"/>
    <property type="match status" value="1"/>
</dbReference>